<gene>
    <name evidence="1" type="ORF">EXIGLDRAFT_760950</name>
</gene>
<dbReference type="Gene3D" id="3.50.50.60">
    <property type="entry name" value="FAD/NAD(P)-binding domain"/>
    <property type="match status" value="1"/>
</dbReference>
<dbReference type="InterPro" id="IPR036188">
    <property type="entry name" value="FAD/NAD-bd_sf"/>
</dbReference>
<evidence type="ECO:0000313" key="1">
    <source>
        <dbReference type="EMBL" id="KZW01188.1"/>
    </source>
</evidence>
<sequence>MLSPNLVLLAASLLAAFLVVQGYLFARRRLRAFLLRTFTTLPDLENVGRTRAGGKLDGTAVVCGGSFAGLFTARICADHFSRVVLVEPELFTFTEAAKSGEAFATRTVHDKNGVYKTLAHKRSRVYQYASTHVVQVLLTRFLRAVFPDFNARAESSGARVTVGDLHLHIGGRALAIPIKKYTDYAHQVVFASRRNLETLVRRAVCATCPSIEFVQGFVTEFKILDSRVTAVSVRGSDGTITELACELVADCTGNTQAGLKCLTRALPTLSSAGLRRDEYNPKLNFTSFEFPVPDGFEENLRALGIRDAKGDLVDMSESSWFHIHGPDPDLDYRTIFLGRSDFGRSGVGGWDSEVPVTLEGLREYMSRVIAEVPIPAHIFQIFDLLEPVKDQAIVFPAKCSSCSRIYYERVSDELPQNFVAVGDAMMRLNPRTGEGVTKCALGALTLDGVLRDASIGKDALTKTYFKRMTLRTGHLWDASKWADYGRDTTVPVRGETLEEGALFRWFFGQLNRVLPRDEKAAEEFWKNLNFLSPPTDMASPSIVAKVLLEGARSLWSEKA</sequence>
<protein>
    <recommendedName>
        <fullName evidence="3">FAD/NAD(P)-binding domain-containing protein</fullName>
    </recommendedName>
</protein>
<evidence type="ECO:0000313" key="2">
    <source>
        <dbReference type="Proteomes" id="UP000077266"/>
    </source>
</evidence>
<accession>A0A165NT94</accession>
<reference evidence="1 2" key="1">
    <citation type="journal article" date="2016" name="Mol. Biol. Evol.">
        <title>Comparative Genomics of Early-Diverging Mushroom-Forming Fungi Provides Insights into the Origins of Lignocellulose Decay Capabilities.</title>
        <authorList>
            <person name="Nagy L.G."/>
            <person name="Riley R."/>
            <person name="Tritt A."/>
            <person name="Adam C."/>
            <person name="Daum C."/>
            <person name="Floudas D."/>
            <person name="Sun H."/>
            <person name="Yadav J.S."/>
            <person name="Pangilinan J."/>
            <person name="Larsson K.H."/>
            <person name="Matsuura K."/>
            <person name="Barry K."/>
            <person name="Labutti K."/>
            <person name="Kuo R."/>
            <person name="Ohm R.A."/>
            <person name="Bhattacharya S.S."/>
            <person name="Shirouzu T."/>
            <person name="Yoshinaga Y."/>
            <person name="Martin F.M."/>
            <person name="Grigoriev I.V."/>
            <person name="Hibbett D.S."/>
        </authorList>
    </citation>
    <scope>NUCLEOTIDE SEQUENCE [LARGE SCALE GENOMIC DNA]</scope>
    <source>
        <strain evidence="1 2">HHB12029</strain>
    </source>
</reference>
<dbReference type="EMBL" id="KV425895">
    <property type="protein sequence ID" value="KZW01188.1"/>
    <property type="molecule type" value="Genomic_DNA"/>
</dbReference>
<organism evidence="1 2">
    <name type="scientific">Exidia glandulosa HHB12029</name>
    <dbReference type="NCBI Taxonomy" id="1314781"/>
    <lineage>
        <taxon>Eukaryota</taxon>
        <taxon>Fungi</taxon>
        <taxon>Dikarya</taxon>
        <taxon>Basidiomycota</taxon>
        <taxon>Agaricomycotina</taxon>
        <taxon>Agaricomycetes</taxon>
        <taxon>Auriculariales</taxon>
        <taxon>Exidiaceae</taxon>
        <taxon>Exidia</taxon>
    </lineage>
</organism>
<dbReference type="OrthoDB" id="10051892at2759"/>
<proteinExistence type="predicted"/>
<dbReference type="Proteomes" id="UP000077266">
    <property type="component" value="Unassembled WGS sequence"/>
</dbReference>
<dbReference type="AlphaFoldDB" id="A0A165NT94"/>
<dbReference type="SUPFAM" id="SSF51905">
    <property type="entry name" value="FAD/NAD(P)-binding domain"/>
    <property type="match status" value="1"/>
</dbReference>
<name>A0A165NT94_EXIGL</name>
<evidence type="ECO:0008006" key="3">
    <source>
        <dbReference type="Google" id="ProtNLM"/>
    </source>
</evidence>
<keyword evidence="2" id="KW-1185">Reference proteome</keyword>
<dbReference type="InParanoid" id="A0A165NT94"/>